<comment type="caution">
    <text evidence="1">The sequence shown here is derived from an EMBL/GenBank/DDBJ whole genome shotgun (WGS) entry which is preliminary data.</text>
</comment>
<name>A0A9D4DWI0_DREPO</name>
<dbReference type="Proteomes" id="UP000828390">
    <property type="component" value="Unassembled WGS sequence"/>
</dbReference>
<organism evidence="1 2">
    <name type="scientific">Dreissena polymorpha</name>
    <name type="common">Zebra mussel</name>
    <name type="synonym">Mytilus polymorpha</name>
    <dbReference type="NCBI Taxonomy" id="45954"/>
    <lineage>
        <taxon>Eukaryota</taxon>
        <taxon>Metazoa</taxon>
        <taxon>Spiralia</taxon>
        <taxon>Lophotrochozoa</taxon>
        <taxon>Mollusca</taxon>
        <taxon>Bivalvia</taxon>
        <taxon>Autobranchia</taxon>
        <taxon>Heteroconchia</taxon>
        <taxon>Euheterodonta</taxon>
        <taxon>Imparidentia</taxon>
        <taxon>Neoheterodontei</taxon>
        <taxon>Myida</taxon>
        <taxon>Dreissenoidea</taxon>
        <taxon>Dreissenidae</taxon>
        <taxon>Dreissena</taxon>
    </lineage>
</organism>
<accession>A0A9D4DWI0</accession>
<evidence type="ECO:0000313" key="1">
    <source>
        <dbReference type="EMBL" id="KAH3755895.1"/>
    </source>
</evidence>
<sequence length="122" mass="13759">MKSVWHGSPVGAWHSEPRNANFCRSKSASMEVIPARPSTMSERVRWGRPWARFKQKWWASSSCCMSAIEILFHSSQPNSALDMTAVLYSLIAVFGFAPDLPDTFCERERNVPLIVCFTASMS</sequence>
<reference evidence="1" key="1">
    <citation type="journal article" date="2019" name="bioRxiv">
        <title>The Genome of the Zebra Mussel, Dreissena polymorpha: A Resource for Invasive Species Research.</title>
        <authorList>
            <person name="McCartney M.A."/>
            <person name="Auch B."/>
            <person name="Kono T."/>
            <person name="Mallez S."/>
            <person name="Zhang Y."/>
            <person name="Obille A."/>
            <person name="Becker A."/>
            <person name="Abrahante J.E."/>
            <person name="Garbe J."/>
            <person name="Badalamenti J.P."/>
            <person name="Herman A."/>
            <person name="Mangelson H."/>
            <person name="Liachko I."/>
            <person name="Sullivan S."/>
            <person name="Sone E.D."/>
            <person name="Koren S."/>
            <person name="Silverstein K.A.T."/>
            <person name="Beckman K.B."/>
            <person name="Gohl D.M."/>
        </authorList>
    </citation>
    <scope>NUCLEOTIDE SEQUENCE</scope>
    <source>
        <strain evidence="1">Duluth1</strain>
        <tissue evidence="1">Whole animal</tissue>
    </source>
</reference>
<keyword evidence="2" id="KW-1185">Reference proteome</keyword>
<dbReference type="AlphaFoldDB" id="A0A9D4DWI0"/>
<reference evidence="1" key="2">
    <citation type="submission" date="2020-11" db="EMBL/GenBank/DDBJ databases">
        <authorList>
            <person name="McCartney M.A."/>
            <person name="Auch B."/>
            <person name="Kono T."/>
            <person name="Mallez S."/>
            <person name="Becker A."/>
            <person name="Gohl D.M."/>
            <person name="Silverstein K.A.T."/>
            <person name="Koren S."/>
            <person name="Bechman K.B."/>
            <person name="Herman A."/>
            <person name="Abrahante J.E."/>
            <person name="Garbe J."/>
        </authorList>
    </citation>
    <scope>NUCLEOTIDE SEQUENCE</scope>
    <source>
        <strain evidence="1">Duluth1</strain>
        <tissue evidence="1">Whole animal</tissue>
    </source>
</reference>
<dbReference type="EMBL" id="JAIWYP010000010">
    <property type="protein sequence ID" value="KAH3755895.1"/>
    <property type="molecule type" value="Genomic_DNA"/>
</dbReference>
<gene>
    <name evidence="1" type="ORF">DPMN_190594</name>
</gene>
<evidence type="ECO:0000313" key="2">
    <source>
        <dbReference type="Proteomes" id="UP000828390"/>
    </source>
</evidence>
<protein>
    <submittedName>
        <fullName evidence="1">Uncharacterized protein</fullName>
    </submittedName>
</protein>
<proteinExistence type="predicted"/>